<protein>
    <submittedName>
        <fullName evidence="3">Uncharacterized protein</fullName>
    </submittedName>
</protein>
<organism evidence="3 4">
    <name type="scientific">Planomonospora venezuelensis</name>
    <dbReference type="NCBI Taxonomy" id="1999"/>
    <lineage>
        <taxon>Bacteria</taxon>
        <taxon>Bacillati</taxon>
        <taxon>Actinomycetota</taxon>
        <taxon>Actinomycetes</taxon>
        <taxon>Streptosporangiales</taxon>
        <taxon>Streptosporangiaceae</taxon>
        <taxon>Planomonospora</taxon>
    </lineage>
</organism>
<keyword evidence="2" id="KW-0812">Transmembrane</keyword>
<gene>
    <name evidence="3" type="ORF">FHS22_004505</name>
</gene>
<dbReference type="RefSeq" id="WP_184944428.1">
    <property type="nucleotide sequence ID" value="NZ_BAAAWZ010000001.1"/>
</dbReference>
<proteinExistence type="predicted"/>
<accession>A0A841D6W5</accession>
<dbReference type="EMBL" id="JACHJJ010000015">
    <property type="protein sequence ID" value="MBB5965219.1"/>
    <property type="molecule type" value="Genomic_DNA"/>
</dbReference>
<keyword evidence="4" id="KW-1185">Reference proteome</keyword>
<feature type="transmembrane region" description="Helical" evidence="2">
    <location>
        <begin position="34"/>
        <end position="52"/>
    </location>
</feature>
<evidence type="ECO:0000313" key="4">
    <source>
        <dbReference type="Proteomes" id="UP000562352"/>
    </source>
</evidence>
<evidence type="ECO:0000256" key="1">
    <source>
        <dbReference type="SAM" id="MobiDB-lite"/>
    </source>
</evidence>
<feature type="region of interest" description="Disordered" evidence="1">
    <location>
        <begin position="185"/>
        <end position="209"/>
    </location>
</feature>
<evidence type="ECO:0000256" key="2">
    <source>
        <dbReference type="SAM" id="Phobius"/>
    </source>
</evidence>
<reference evidence="3 4" key="1">
    <citation type="submission" date="2020-08" db="EMBL/GenBank/DDBJ databases">
        <title>Genomic Encyclopedia of Type Strains, Phase III (KMG-III): the genomes of soil and plant-associated and newly described type strains.</title>
        <authorList>
            <person name="Whitman W."/>
        </authorList>
    </citation>
    <scope>NUCLEOTIDE SEQUENCE [LARGE SCALE GENOMIC DNA]</scope>
    <source>
        <strain evidence="3 4">CECT 3303</strain>
    </source>
</reference>
<comment type="caution">
    <text evidence="3">The sequence shown here is derived from an EMBL/GenBank/DDBJ whole genome shotgun (WGS) entry which is preliminary data.</text>
</comment>
<keyword evidence="2" id="KW-0472">Membrane</keyword>
<keyword evidence="2" id="KW-1133">Transmembrane helix</keyword>
<sequence length="209" mass="22187">MLIAEQYGYTVLPGQAVATPGVDAVLRRRERAGAVWSAAGLLPQGGLAVVLLSQGGPAAAIGAMLAVAFSVTAGLAVLWRRARRRERRILETYGWQVWPCRGQSVKVVSGSGERSRGRRWSTEGRVVLLQPDGQSHCSFPPPGDGWDGPRPGGPVAGDEVWFAGDTRFGGVLAVPGGMPFRYVTRGKPGTRRGTPGEDELARRSGLMKG</sequence>
<name>A0A841D6W5_PLAVE</name>
<dbReference type="AlphaFoldDB" id="A0A841D6W5"/>
<feature type="transmembrane region" description="Helical" evidence="2">
    <location>
        <begin position="58"/>
        <end position="79"/>
    </location>
</feature>
<evidence type="ECO:0000313" key="3">
    <source>
        <dbReference type="EMBL" id="MBB5965219.1"/>
    </source>
</evidence>
<dbReference type="Proteomes" id="UP000562352">
    <property type="component" value="Unassembled WGS sequence"/>
</dbReference>